<gene>
    <name evidence="1" type="ORF">PanWU01x14_155540</name>
</gene>
<dbReference type="AlphaFoldDB" id="A0A2P5CG60"/>
<proteinExistence type="predicted"/>
<organism evidence="1 2">
    <name type="scientific">Parasponia andersonii</name>
    <name type="common">Sponia andersonii</name>
    <dbReference type="NCBI Taxonomy" id="3476"/>
    <lineage>
        <taxon>Eukaryota</taxon>
        <taxon>Viridiplantae</taxon>
        <taxon>Streptophyta</taxon>
        <taxon>Embryophyta</taxon>
        <taxon>Tracheophyta</taxon>
        <taxon>Spermatophyta</taxon>
        <taxon>Magnoliopsida</taxon>
        <taxon>eudicotyledons</taxon>
        <taxon>Gunneridae</taxon>
        <taxon>Pentapetalae</taxon>
        <taxon>rosids</taxon>
        <taxon>fabids</taxon>
        <taxon>Rosales</taxon>
        <taxon>Cannabaceae</taxon>
        <taxon>Parasponia</taxon>
    </lineage>
</organism>
<reference evidence="2" key="1">
    <citation type="submission" date="2016-06" db="EMBL/GenBank/DDBJ databases">
        <title>Parallel loss of symbiosis genes in relatives of nitrogen-fixing non-legume Parasponia.</title>
        <authorList>
            <person name="Van Velzen R."/>
            <person name="Holmer R."/>
            <person name="Bu F."/>
            <person name="Rutten L."/>
            <person name="Van Zeijl A."/>
            <person name="Liu W."/>
            <person name="Santuari L."/>
            <person name="Cao Q."/>
            <person name="Sharma T."/>
            <person name="Shen D."/>
            <person name="Roswanjaya Y."/>
            <person name="Wardhani T."/>
            <person name="Kalhor M.S."/>
            <person name="Jansen J."/>
            <person name="Van den Hoogen J."/>
            <person name="Gungor B."/>
            <person name="Hartog M."/>
            <person name="Hontelez J."/>
            <person name="Verver J."/>
            <person name="Yang W.-C."/>
            <person name="Schijlen E."/>
            <person name="Repin R."/>
            <person name="Schilthuizen M."/>
            <person name="Schranz E."/>
            <person name="Heidstra R."/>
            <person name="Miyata K."/>
            <person name="Fedorova E."/>
            <person name="Kohlen W."/>
            <person name="Bisseling T."/>
            <person name="Smit S."/>
            <person name="Geurts R."/>
        </authorList>
    </citation>
    <scope>NUCLEOTIDE SEQUENCE [LARGE SCALE GENOMIC DNA]</scope>
    <source>
        <strain evidence="2">cv. WU1-14</strain>
    </source>
</reference>
<evidence type="ECO:0000313" key="1">
    <source>
        <dbReference type="EMBL" id="PON60040.1"/>
    </source>
</evidence>
<comment type="caution">
    <text evidence="1">The sequence shown here is derived from an EMBL/GenBank/DDBJ whole genome shotgun (WGS) entry which is preliminary data.</text>
</comment>
<sequence>MDIVVQNIDNIVNIIRNVGDKNFIIACQGPTRRYLIARFEIASAKNGGDNFWLTMYVKVFVVCEESVVIISNWDLKSDSETSEYV</sequence>
<name>A0A2P5CG60_PARAD</name>
<keyword evidence="2" id="KW-1185">Reference proteome</keyword>
<protein>
    <submittedName>
        <fullName evidence="1">Uncharacterized protein</fullName>
    </submittedName>
</protein>
<dbReference type="OrthoDB" id="10543782at2759"/>
<accession>A0A2P5CG60</accession>
<dbReference type="EMBL" id="JXTB01000134">
    <property type="protein sequence ID" value="PON60040.1"/>
    <property type="molecule type" value="Genomic_DNA"/>
</dbReference>
<evidence type="ECO:0000313" key="2">
    <source>
        <dbReference type="Proteomes" id="UP000237105"/>
    </source>
</evidence>
<dbReference type="Proteomes" id="UP000237105">
    <property type="component" value="Unassembled WGS sequence"/>
</dbReference>